<evidence type="ECO:0000313" key="3">
    <source>
        <dbReference type="Proteomes" id="UP001596288"/>
    </source>
</evidence>
<comment type="caution">
    <text evidence="2">The sequence shown here is derived from an EMBL/GenBank/DDBJ whole genome shotgun (WGS) entry which is preliminary data.</text>
</comment>
<protein>
    <submittedName>
        <fullName evidence="2">Uncharacterized protein</fullName>
    </submittedName>
</protein>
<feature type="transmembrane region" description="Helical" evidence="1">
    <location>
        <begin position="7"/>
        <end position="27"/>
    </location>
</feature>
<reference evidence="3" key="1">
    <citation type="journal article" date="2019" name="Int. J. Syst. Evol. Microbiol.">
        <title>The Global Catalogue of Microorganisms (GCM) 10K type strain sequencing project: providing services to taxonomists for standard genome sequencing and annotation.</title>
        <authorList>
            <consortium name="The Broad Institute Genomics Platform"/>
            <consortium name="The Broad Institute Genome Sequencing Center for Infectious Disease"/>
            <person name="Wu L."/>
            <person name="Ma J."/>
        </authorList>
    </citation>
    <scope>NUCLEOTIDE SEQUENCE [LARGE SCALE GENOMIC DNA]</scope>
    <source>
        <strain evidence="3">CCM 8927</strain>
    </source>
</reference>
<dbReference type="Proteomes" id="UP001596288">
    <property type="component" value="Unassembled WGS sequence"/>
</dbReference>
<evidence type="ECO:0000313" key="2">
    <source>
        <dbReference type="EMBL" id="MFC6176953.1"/>
    </source>
</evidence>
<sequence length="284" mass="32406">MIKRFHFENIIIALLIEWFIAIFLLFPGNMIGLEGDMDALIPTIPSIILNMVILEFARQIYLDRKEQSMLEALRNFGEINYKKYEDVLDRNSLPNSEREILPLDVHMDLDGAEIVYSDNTIYYKLDGIIFYDNVKWQESPTYGTFSSGNFAVTEQVSSNEIHNDWSAIAIGTLYITNSFILFYAPSTENNDKVTVRIGLHDIYFVNGHVDLDNIPDCVRIRTNGHDARDFYFHPGTVSDSGKIVANPGFSLGYDFVQALSWIMALDPSIDKNQFGDAYATRAVR</sequence>
<accession>A0ABW1RNU9</accession>
<dbReference type="RefSeq" id="WP_137610644.1">
    <property type="nucleotide sequence ID" value="NZ_BJDF01000003.1"/>
</dbReference>
<proteinExistence type="predicted"/>
<name>A0ABW1RNU9_9LACO</name>
<keyword evidence="1" id="KW-0472">Membrane</keyword>
<gene>
    <name evidence="2" type="ORF">ACFQAV_08880</name>
</gene>
<keyword evidence="1" id="KW-0812">Transmembrane</keyword>
<keyword evidence="1" id="KW-1133">Transmembrane helix</keyword>
<organism evidence="2 3">
    <name type="scientific">Companilactobacillus huachuanensis</name>
    <dbReference type="NCBI Taxonomy" id="2559914"/>
    <lineage>
        <taxon>Bacteria</taxon>
        <taxon>Bacillati</taxon>
        <taxon>Bacillota</taxon>
        <taxon>Bacilli</taxon>
        <taxon>Lactobacillales</taxon>
        <taxon>Lactobacillaceae</taxon>
        <taxon>Companilactobacillus</taxon>
    </lineage>
</organism>
<dbReference type="EMBL" id="JBHSSF010000020">
    <property type="protein sequence ID" value="MFC6176953.1"/>
    <property type="molecule type" value="Genomic_DNA"/>
</dbReference>
<evidence type="ECO:0000256" key="1">
    <source>
        <dbReference type="SAM" id="Phobius"/>
    </source>
</evidence>
<keyword evidence="3" id="KW-1185">Reference proteome</keyword>